<dbReference type="Proteomes" id="UP000239550">
    <property type="component" value="Unassembled WGS sequence"/>
</dbReference>
<reference evidence="2 3" key="1">
    <citation type="submission" date="2018-02" db="EMBL/GenBank/DDBJ databases">
        <title>Five New Genomes of Indian Photorhabdus Isolates TSA.</title>
        <authorList>
            <person name="Dubay B."/>
            <person name="Somvanshi V.S."/>
        </authorList>
    </citation>
    <scope>NUCLEOTIDE SEQUENCE [LARGE SCALE GENOMIC DNA]</scope>
    <source>
        <strain evidence="2 3">H1</strain>
    </source>
</reference>
<dbReference type="EMBL" id="PUWT01000056">
    <property type="protein sequence ID" value="PQQ23454.1"/>
    <property type="molecule type" value="Genomic_DNA"/>
</dbReference>
<feature type="transmembrane region" description="Helical" evidence="1">
    <location>
        <begin position="12"/>
        <end position="30"/>
    </location>
</feature>
<evidence type="ECO:0000256" key="1">
    <source>
        <dbReference type="SAM" id="Phobius"/>
    </source>
</evidence>
<keyword evidence="1" id="KW-0472">Membrane</keyword>
<evidence type="ECO:0000313" key="3">
    <source>
        <dbReference type="Proteomes" id="UP000239550"/>
    </source>
</evidence>
<organism evidence="2 3">
    <name type="scientific">Photorhabdus hindustanensis</name>
    <dbReference type="NCBI Taxonomy" id="2918802"/>
    <lineage>
        <taxon>Bacteria</taxon>
        <taxon>Pseudomonadati</taxon>
        <taxon>Pseudomonadota</taxon>
        <taxon>Gammaproteobacteria</taxon>
        <taxon>Enterobacterales</taxon>
        <taxon>Morganellaceae</taxon>
        <taxon>Photorhabdus</taxon>
    </lineage>
</organism>
<dbReference type="AlphaFoldDB" id="A0A2S8PWR1"/>
<accession>A0A2S8PWR1</accession>
<feature type="transmembrane region" description="Helical" evidence="1">
    <location>
        <begin position="82"/>
        <end position="99"/>
    </location>
</feature>
<evidence type="ECO:0000313" key="2">
    <source>
        <dbReference type="EMBL" id="PQQ23454.1"/>
    </source>
</evidence>
<dbReference type="RefSeq" id="WP_105396410.1">
    <property type="nucleotide sequence ID" value="NZ_CAWNTA010000123.1"/>
</dbReference>
<keyword evidence="1" id="KW-0812">Transmembrane</keyword>
<protein>
    <submittedName>
        <fullName evidence="2">Uncharacterized protein</fullName>
    </submittedName>
</protein>
<comment type="caution">
    <text evidence="2">The sequence shown here is derived from an EMBL/GenBank/DDBJ whole genome shotgun (WGS) entry which is preliminary data.</text>
</comment>
<keyword evidence="1" id="KW-1133">Transmembrane helix</keyword>
<gene>
    <name evidence="2" type="ORF">C6H66_19135</name>
</gene>
<proteinExistence type="predicted"/>
<feature type="transmembrane region" description="Helical" evidence="1">
    <location>
        <begin position="42"/>
        <end position="70"/>
    </location>
</feature>
<sequence length="119" mass="14088">MNDDVTLSYYNVFFVIIYYTMSILVLIVLFKLRGYVKIYIQAVVFTIILLVFTVIQYNILLNGGVLIYIYPHYFSIYDYSSIRFGALFFFIVYCCLMPVSKFDREEREKQSGNDGEKNE</sequence>
<keyword evidence="3" id="KW-1185">Reference proteome</keyword>
<name>A0A2S8PWR1_9GAMM</name>